<proteinExistence type="predicted"/>
<name>A0ACB9D1F0_CICIN</name>
<reference evidence="1 2" key="2">
    <citation type="journal article" date="2022" name="Mol. Ecol. Resour.">
        <title>The genomes of chicory, endive, great burdock and yacon provide insights into Asteraceae paleo-polyploidization history and plant inulin production.</title>
        <authorList>
            <person name="Fan W."/>
            <person name="Wang S."/>
            <person name="Wang H."/>
            <person name="Wang A."/>
            <person name="Jiang F."/>
            <person name="Liu H."/>
            <person name="Zhao H."/>
            <person name="Xu D."/>
            <person name="Zhang Y."/>
        </authorList>
    </citation>
    <scope>NUCLEOTIDE SEQUENCE [LARGE SCALE GENOMIC DNA]</scope>
    <source>
        <strain evidence="2">cv. Punajuju</strain>
        <tissue evidence="1">Leaves</tissue>
    </source>
</reference>
<accession>A0ACB9D1F0</accession>
<dbReference type="Proteomes" id="UP001055811">
    <property type="component" value="Linkage Group LG05"/>
</dbReference>
<reference evidence="2" key="1">
    <citation type="journal article" date="2022" name="Mol. Ecol. Resour.">
        <title>The genomes of chicory, endive, great burdock and yacon provide insights into Asteraceae palaeo-polyploidization history and plant inulin production.</title>
        <authorList>
            <person name="Fan W."/>
            <person name="Wang S."/>
            <person name="Wang H."/>
            <person name="Wang A."/>
            <person name="Jiang F."/>
            <person name="Liu H."/>
            <person name="Zhao H."/>
            <person name="Xu D."/>
            <person name="Zhang Y."/>
        </authorList>
    </citation>
    <scope>NUCLEOTIDE SEQUENCE [LARGE SCALE GENOMIC DNA]</scope>
    <source>
        <strain evidence="2">cv. Punajuju</strain>
    </source>
</reference>
<sequence length="402" mass="46377">MDRIIQRIEEALHIQEKVDALIEYVTQDFRFSNGKPVAALTIYKYLLHWKYLEAERATVFERLIKIFNSAVEDEDDNHRMAYSLSNACNLLFLIQESSSTIRKPPPPTSMLGRMIMAVRSSSHEAHVEANARLKVSQLVEVKIPALHFMQLLTEHVEKVYGIIGDNFKKELVSLVPLCIQVPPTSKSEPTFNRWQLIVDLLNNLLNTMKENFVPPIIVQKIFAQLFSFINVQLFASLLWRPECCTFCNMEYVKAGLAKLEIWCFAKDEYAGTALDELKHIRKDVGLLTIYEKHKTSYKHITNNICNIQRLQAFRIRNKSSNPIYNDQHISQDVISSATILIDSDHARINFFPLNNNLSIPFSVDDLSISMKVEDFANVKPTKELTKYPAFHFCTTKAWNITY</sequence>
<keyword evidence="2" id="KW-1185">Reference proteome</keyword>
<comment type="caution">
    <text evidence="1">The sequence shown here is derived from an EMBL/GenBank/DDBJ whole genome shotgun (WGS) entry which is preliminary data.</text>
</comment>
<protein>
    <submittedName>
        <fullName evidence="1">Uncharacterized protein</fullName>
    </submittedName>
</protein>
<evidence type="ECO:0000313" key="1">
    <source>
        <dbReference type="EMBL" id="KAI3740142.1"/>
    </source>
</evidence>
<organism evidence="1 2">
    <name type="scientific">Cichorium intybus</name>
    <name type="common">Chicory</name>
    <dbReference type="NCBI Taxonomy" id="13427"/>
    <lineage>
        <taxon>Eukaryota</taxon>
        <taxon>Viridiplantae</taxon>
        <taxon>Streptophyta</taxon>
        <taxon>Embryophyta</taxon>
        <taxon>Tracheophyta</taxon>
        <taxon>Spermatophyta</taxon>
        <taxon>Magnoliopsida</taxon>
        <taxon>eudicotyledons</taxon>
        <taxon>Gunneridae</taxon>
        <taxon>Pentapetalae</taxon>
        <taxon>asterids</taxon>
        <taxon>campanulids</taxon>
        <taxon>Asterales</taxon>
        <taxon>Asteraceae</taxon>
        <taxon>Cichorioideae</taxon>
        <taxon>Cichorieae</taxon>
        <taxon>Cichoriinae</taxon>
        <taxon>Cichorium</taxon>
    </lineage>
</organism>
<evidence type="ECO:0000313" key="2">
    <source>
        <dbReference type="Proteomes" id="UP001055811"/>
    </source>
</evidence>
<gene>
    <name evidence="1" type="ORF">L2E82_30563</name>
</gene>
<dbReference type="EMBL" id="CM042013">
    <property type="protein sequence ID" value="KAI3740142.1"/>
    <property type="molecule type" value="Genomic_DNA"/>
</dbReference>